<dbReference type="PANTHER" id="PTHR46992:SF1">
    <property type="entry name" value="GYF DOMAIN-CONTAINING PROTEIN"/>
    <property type="match status" value="1"/>
</dbReference>
<gene>
    <name evidence="2" type="primary">LOC110275738</name>
</gene>
<accession>A0A9C6WT22</accession>
<keyword evidence="1" id="KW-1185">Reference proteome</keyword>
<proteinExistence type="predicted"/>
<dbReference type="AlphaFoldDB" id="A0A9C6WT22"/>
<reference evidence="2" key="2">
    <citation type="submission" date="2025-08" db="UniProtKB">
        <authorList>
            <consortium name="RefSeq"/>
        </authorList>
    </citation>
    <scope>IDENTIFICATION</scope>
    <source>
        <tissue evidence="2">Whole plant</tissue>
    </source>
</reference>
<dbReference type="GeneID" id="110275738"/>
<evidence type="ECO:0000313" key="2">
    <source>
        <dbReference type="RefSeq" id="XP_052113388.1"/>
    </source>
</evidence>
<dbReference type="RefSeq" id="XP_052113388.1">
    <property type="nucleotide sequence ID" value="XM_052257428.1"/>
</dbReference>
<evidence type="ECO:0000313" key="1">
    <source>
        <dbReference type="Proteomes" id="UP000515211"/>
    </source>
</evidence>
<dbReference type="Proteomes" id="UP000515211">
    <property type="component" value="Chromosome 1"/>
</dbReference>
<sequence length="168" mass="17582">MGDGKVNLLDDLFSSKPSDSVNALARANEASVVHGTEKGIAGVLDDSKDQVSSDSSIPLSPQWLYSKPVDSKATANPVGVVLKDIWNGKITSSEVLGYSFRGKDGGLNDDISVPGTTLSERKQTLIDGGGKVISGIEISNDFDQIAGSSRNAVNGCMSSRKALLSTEH</sequence>
<protein>
    <submittedName>
        <fullName evidence="2">Uncharacterized protein LOC110275738 isoform X1</fullName>
    </submittedName>
</protein>
<name>A0A9C6WT22_ARADU</name>
<reference evidence="1" key="1">
    <citation type="journal article" date="2016" name="Nat. Genet.">
        <title>The genome sequences of Arachis duranensis and Arachis ipaensis, the diploid ancestors of cultivated peanut.</title>
        <authorList>
            <person name="Bertioli D.J."/>
            <person name="Cannon S.B."/>
            <person name="Froenicke L."/>
            <person name="Huang G."/>
            <person name="Farmer A.D."/>
            <person name="Cannon E.K."/>
            <person name="Liu X."/>
            <person name="Gao D."/>
            <person name="Clevenger J."/>
            <person name="Dash S."/>
            <person name="Ren L."/>
            <person name="Moretzsohn M.C."/>
            <person name="Shirasawa K."/>
            <person name="Huang W."/>
            <person name="Vidigal B."/>
            <person name="Abernathy B."/>
            <person name="Chu Y."/>
            <person name="Niederhuth C.E."/>
            <person name="Umale P."/>
            <person name="Araujo A.C."/>
            <person name="Kozik A."/>
            <person name="Kim K.D."/>
            <person name="Burow M.D."/>
            <person name="Varshney R.K."/>
            <person name="Wang X."/>
            <person name="Zhang X."/>
            <person name="Barkley N."/>
            <person name="Guimaraes P.M."/>
            <person name="Isobe S."/>
            <person name="Guo B."/>
            <person name="Liao B."/>
            <person name="Stalker H.T."/>
            <person name="Schmitz R.J."/>
            <person name="Scheffler B.E."/>
            <person name="Leal-Bertioli S.C."/>
            <person name="Xun X."/>
            <person name="Jackson S.A."/>
            <person name="Michelmore R."/>
            <person name="Ozias-Akins P."/>
        </authorList>
    </citation>
    <scope>NUCLEOTIDE SEQUENCE [LARGE SCALE GENOMIC DNA]</scope>
    <source>
        <strain evidence="1">cv. V14167</strain>
    </source>
</reference>
<dbReference type="PANTHER" id="PTHR46992">
    <property type="entry name" value="GYF DOMAIN-CONTAINING PROTEIN"/>
    <property type="match status" value="1"/>
</dbReference>
<organism evidence="1 2">
    <name type="scientific">Arachis duranensis</name>
    <name type="common">Wild peanut</name>
    <dbReference type="NCBI Taxonomy" id="130453"/>
    <lineage>
        <taxon>Eukaryota</taxon>
        <taxon>Viridiplantae</taxon>
        <taxon>Streptophyta</taxon>
        <taxon>Embryophyta</taxon>
        <taxon>Tracheophyta</taxon>
        <taxon>Spermatophyta</taxon>
        <taxon>Magnoliopsida</taxon>
        <taxon>eudicotyledons</taxon>
        <taxon>Gunneridae</taxon>
        <taxon>Pentapetalae</taxon>
        <taxon>rosids</taxon>
        <taxon>fabids</taxon>
        <taxon>Fabales</taxon>
        <taxon>Fabaceae</taxon>
        <taxon>Papilionoideae</taxon>
        <taxon>50 kb inversion clade</taxon>
        <taxon>dalbergioids sensu lato</taxon>
        <taxon>Dalbergieae</taxon>
        <taxon>Pterocarpus clade</taxon>
        <taxon>Arachis</taxon>
    </lineage>
</organism>